<evidence type="ECO:0000256" key="6">
    <source>
        <dbReference type="ARBA" id="ARBA00022630"/>
    </source>
</evidence>
<keyword evidence="7" id="KW-0274">FAD</keyword>
<keyword evidence="6" id="KW-0285">Flavoprotein</keyword>
<evidence type="ECO:0000256" key="2">
    <source>
        <dbReference type="ARBA" id="ARBA00004924"/>
    </source>
</evidence>
<evidence type="ECO:0000256" key="10">
    <source>
        <dbReference type="ARBA" id="ARBA00023033"/>
    </source>
</evidence>
<evidence type="ECO:0000256" key="13">
    <source>
        <dbReference type="ARBA" id="ARBA00032493"/>
    </source>
</evidence>
<dbReference type="InterPro" id="IPR025700">
    <property type="entry name" value="Lys/Orn_oxygenase"/>
</dbReference>
<organism evidence="16 17">
    <name type="scientific">Paractinoplanes ferrugineus</name>
    <dbReference type="NCBI Taxonomy" id="113564"/>
    <lineage>
        <taxon>Bacteria</taxon>
        <taxon>Bacillati</taxon>
        <taxon>Actinomycetota</taxon>
        <taxon>Actinomycetes</taxon>
        <taxon>Micromonosporales</taxon>
        <taxon>Micromonosporaceae</taxon>
        <taxon>Paractinoplanes</taxon>
    </lineage>
</organism>
<comment type="cofactor">
    <cofactor evidence="1">
        <name>FAD</name>
        <dbReference type="ChEBI" id="CHEBI:57692"/>
    </cofactor>
</comment>
<comment type="similarity">
    <text evidence="3">Belongs to the lysine N(6)-hydroxylase/L-ornithine N(5)-oxygenase family.</text>
</comment>
<dbReference type="EC" id="1.14.13.59" evidence="4"/>
<proteinExistence type="inferred from homology"/>
<evidence type="ECO:0000313" key="17">
    <source>
        <dbReference type="Proteomes" id="UP000598174"/>
    </source>
</evidence>
<evidence type="ECO:0000256" key="14">
    <source>
        <dbReference type="ARBA" id="ARBA00032738"/>
    </source>
</evidence>
<keyword evidence="10" id="KW-0503">Monooxygenase</keyword>
<evidence type="ECO:0000256" key="9">
    <source>
        <dbReference type="ARBA" id="ARBA00023002"/>
    </source>
</evidence>
<gene>
    <name evidence="16" type="ORF">Afe05nite_25420</name>
</gene>
<reference evidence="16" key="1">
    <citation type="submission" date="2021-01" db="EMBL/GenBank/DDBJ databases">
        <title>Whole genome shotgun sequence of Actinoplanes ferrugineus NBRC 15555.</title>
        <authorList>
            <person name="Komaki H."/>
            <person name="Tamura T."/>
        </authorList>
    </citation>
    <scope>NUCLEOTIDE SEQUENCE</scope>
    <source>
        <strain evidence="16">NBRC 15555</strain>
    </source>
</reference>
<dbReference type="GO" id="GO:0047091">
    <property type="term" value="F:L-lysine 6-monooxygenase (NADPH) activity"/>
    <property type="evidence" value="ECO:0007669"/>
    <property type="project" value="UniProtKB-EC"/>
</dbReference>
<evidence type="ECO:0000256" key="12">
    <source>
        <dbReference type="ARBA" id="ARBA00031158"/>
    </source>
</evidence>
<evidence type="ECO:0000256" key="5">
    <source>
        <dbReference type="ARBA" id="ARBA00016406"/>
    </source>
</evidence>
<keyword evidence="8" id="KW-0521">NADP</keyword>
<evidence type="ECO:0000256" key="15">
    <source>
        <dbReference type="ARBA" id="ARBA00048407"/>
    </source>
</evidence>
<dbReference type="InterPro" id="IPR036188">
    <property type="entry name" value="FAD/NAD-bd_sf"/>
</dbReference>
<comment type="caution">
    <text evidence="16">The sequence shown here is derived from an EMBL/GenBank/DDBJ whole genome shotgun (WGS) entry which is preliminary data.</text>
</comment>
<evidence type="ECO:0000256" key="7">
    <source>
        <dbReference type="ARBA" id="ARBA00022827"/>
    </source>
</evidence>
<accession>A0A919IZK7</accession>
<name>A0A919IZK7_9ACTN</name>
<evidence type="ECO:0000256" key="11">
    <source>
        <dbReference type="ARBA" id="ARBA00029939"/>
    </source>
</evidence>
<evidence type="ECO:0000313" key="16">
    <source>
        <dbReference type="EMBL" id="GIE10702.1"/>
    </source>
</evidence>
<evidence type="ECO:0000256" key="8">
    <source>
        <dbReference type="ARBA" id="ARBA00022857"/>
    </source>
</evidence>
<dbReference type="Gene3D" id="3.50.50.60">
    <property type="entry name" value="FAD/NAD(P)-binding domain"/>
    <property type="match status" value="1"/>
</dbReference>
<dbReference type="AlphaFoldDB" id="A0A919IZK7"/>
<comment type="catalytic activity">
    <reaction evidence="15">
        <text>L-lysine + NADPH + O2 = N(6)-hydroxy-L-lysine + NADP(+) + H2O</text>
        <dbReference type="Rhea" id="RHEA:23228"/>
        <dbReference type="ChEBI" id="CHEBI:15377"/>
        <dbReference type="ChEBI" id="CHEBI:15379"/>
        <dbReference type="ChEBI" id="CHEBI:32551"/>
        <dbReference type="ChEBI" id="CHEBI:57783"/>
        <dbReference type="ChEBI" id="CHEBI:57820"/>
        <dbReference type="ChEBI" id="CHEBI:58349"/>
        <dbReference type="EC" id="1.14.13.59"/>
    </reaction>
</comment>
<evidence type="ECO:0000256" key="4">
    <source>
        <dbReference type="ARBA" id="ARBA00013076"/>
    </source>
</evidence>
<dbReference type="RefSeq" id="WP_203817261.1">
    <property type="nucleotide sequence ID" value="NZ_BAAABP010000071.1"/>
</dbReference>
<protein>
    <recommendedName>
        <fullName evidence="5">L-lysine N6-monooxygenase MbtG</fullName>
        <ecNumber evidence="4">1.14.13.59</ecNumber>
    </recommendedName>
    <alternativeName>
        <fullName evidence="14">Lysine 6-N-hydroxylase</fullName>
    </alternativeName>
    <alternativeName>
        <fullName evidence="13">Lysine N6-hydroxylase</fullName>
    </alternativeName>
    <alternativeName>
        <fullName evidence="11">Lysine-N-oxygenase</fullName>
    </alternativeName>
    <alternativeName>
        <fullName evidence="12">Mycobactin synthase protein G</fullName>
    </alternativeName>
</protein>
<keyword evidence="17" id="KW-1185">Reference proteome</keyword>
<dbReference type="EMBL" id="BOMM01000017">
    <property type="protein sequence ID" value="GIE10702.1"/>
    <property type="molecule type" value="Genomic_DNA"/>
</dbReference>
<evidence type="ECO:0000256" key="3">
    <source>
        <dbReference type="ARBA" id="ARBA00007588"/>
    </source>
</evidence>
<dbReference type="SUPFAM" id="SSF51905">
    <property type="entry name" value="FAD/NAD(P)-binding domain"/>
    <property type="match status" value="2"/>
</dbReference>
<dbReference type="Pfam" id="PF13434">
    <property type="entry name" value="Lys_Orn_oxgnase"/>
    <property type="match status" value="1"/>
</dbReference>
<keyword evidence="9" id="KW-0560">Oxidoreductase</keyword>
<dbReference type="Proteomes" id="UP000598174">
    <property type="component" value="Unassembled WGS sequence"/>
</dbReference>
<sequence>MSDFVYDIVGVGFGPSNLAIAIAAEESGRPVESFFFDRKPEFAWHEGLMFAGAEMQVSFLKDLITMRNPRSDYSFLNYLAQAGRLPTFVNLRTFYPTRVEFNDYYRWVAAQFADRTQWGTDVVAVRPVKDATGGVELLEIVVRELATGAERTVLGRNLVVAPGGTPHLPARVERSDRVFHASETALRMPRDFADGEAPHRFVIAGAGQTAADVFMYLRRAYPNARIDQVIRGFAIRPEDDTHFVNELFAPHMPDWFYRQRDDFRAGVLDTYGLAAHTGVSYDMIPAIYREHYEDSVVGGDALRLHRFTELTSAREENDRAVVGLRRLDSGKTASLECDAVILATGYRYPMPIPLLDGLRDHLILAEPGRYALRRSYDIETAESFQPKIFLQGYAEATHGFSEVLLSLMPFRAAEIVEAAETGVPVTAGV</sequence>
<comment type="pathway">
    <text evidence="2">Siderophore biosynthesis.</text>
</comment>
<evidence type="ECO:0000256" key="1">
    <source>
        <dbReference type="ARBA" id="ARBA00001974"/>
    </source>
</evidence>
<dbReference type="PANTHER" id="PTHR42802:SF1">
    <property type="entry name" value="L-ORNITHINE N(5)-MONOOXYGENASE"/>
    <property type="match status" value="1"/>
</dbReference>
<dbReference type="PANTHER" id="PTHR42802">
    <property type="entry name" value="MONOOXYGENASE"/>
    <property type="match status" value="1"/>
</dbReference>